<protein>
    <submittedName>
        <fullName evidence="1">Uncharacterized protein</fullName>
    </submittedName>
</protein>
<dbReference type="EMBL" id="BMAW01117359">
    <property type="protein sequence ID" value="GFT74821.1"/>
    <property type="molecule type" value="Genomic_DNA"/>
</dbReference>
<organism evidence="1 2">
    <name type="scientific">Nephila pilipes</name>
    <name type="common">Giant wood spider</name>
    <name type="synonym">Nephila maculata</name>
    <dbReference type="NCBI Taxonomy" id="299642"/>
    <lineage>
        <taxon>Eukaryota</taxon>
        <taxon>Metazoa</taxon>
        <taxon>Ecdysozoa</taxon>
        <taxon>Arthropoda</taxon>
        <taxon>Chelicerata</taxon>
        <taxon>Arachnida</taxon>
        <taxon>Araneae</taxon>
        <taxon>Araneomorphae</taxon>
        <taxon>Entelegynae</taxon>
        <taxon>Araneoidea</taxon>
        <taxon>Nephilidae</taxon>
        <taxon>Nephila</taxon>
    </lineage>
</organism>
<proteinExistence type="predicted"/>
<evidence type="ECO:0000313" key="1">
    <source>
        <dbReference type="EMBL" id="GFT74821.1"/>
    </source>
</evidence>
<reference evidence="1" key="1">
    <citation type="submission" date="2020-08" db="EMBL/GenBank/DDBJ databases">
        <title>Multicomponent nature underlies the extraordinary mechanical properties of spider dragline silk.</title>
        <authorList>
            <person name="Kono N."/>
            <person name="Nakamura H."/>
            <person name="Mori M."/>
            <person name="Yoshida Y."/>
            <person name="Ohtoshi R."/>
            <person name="Malay A.D."/>
            <person name="Moran D.A.P."/>
            <person name="Tomita M."/>
            <person name="Numata K."/>
            <person name="Arakawa K."/>
        </authorList>
    </citation>
    <scope>NUCLEOTIDE SEQUENCE</scope>
</reference>
<gene>
    <name evidence="1" type="ORF">NPIL_143221</name>
</gene>
<keyword evidence="2" id="KW-1185">Reference proteome</keyword>
<comment type="caution">
    <text evidence="1">The sequence shown here is derived from an EMBL/GenBank/DDBJ whole genome shotgun (WGS) entry which is preliminary data.</text>
</comment>
<name>A0A8X6U3I7_NEPPI</name>
<dbReference type="OrthoDB" id="422540at2759"/>
<dbReference type="AlphaFoldDB" id="A0A8X6U3I7"/>
<sequence>MVRAHSLHVFVRVEGLKPSLTAPYQGPFEFLSRTNKHFTININDRTSTISINQLKPAFLLNDTDSSKKSFLGQKRNRPVVLELITMCPNLPPLALVEISDSTRSTCEFP</sequence>
<accession>A0A8X6U3I7</accession>
<dbReference type="Proteomes" id="UP000887013">
    <property type="component" value="Unassembled WGS sequence"/>
</dbReference>
<evidence type="ECO:0000313" key="2">
    <source>
        <dbReference type="Proteomes" id="UP000887013"/>
    </source>
</evidence>